<dbReference type="PROSITE" id="PS00455">
    <property type="entry name" value="AMP_BINDING"/>
    <property type="match status" value="1"/>
</dbReference>
<organism evidence="14 15">
    <name type="scientific">Mycteria americana</name>
    <name type="common">Wood stork</name>
    <dbReference type="NCBI Taxonomy" id="33587"/>
    <lineage>
        <taxon>Eukaryota</taxon>
        <taxon>Metazoa</taxon>
        <taxon>Chordata</taxon>
        <taxon>Craniata</taxon>
        <taxon>Vertebrata</taxon>
        <taxon>Euteleostomi</taxon>
        <taxon>Archelosauria</taxon>
        <taxon>Archosauria</taxon>
        <taxon>Dinosauria</taxon>
        <taxon>Saurischia</taxon>
        <taxon>Theropoda</taxon>
        <taxon>Coelurosauria</taxon>
        <taxon>Aves</taxon>
        <taxon>Neognathae</taxon>
        <taxon>Neoaves</taxon>
        <taxon>Aequornithes</taxon>
        <taxon>Ciconiiformes</taxon>
        <taxon>Ciconiidae</taxon>
        <taxon>Mycteria</taxon>
    </lineage>
</organism>
<feature type="domain" description="AMP-binding enzyme C-terminal" evidence="13">
    <location>
        <begin position="521"/>
        <end position="597"/>
    </location>
</feature>
<evidence type="ECO:0000256" key="9">
    <source>
        <dbReference type="ARBA" id="ARBA00048666"/>
    </source>
</evidence>
<dbReference type="SUPFAM" id="SSF56801">
    <property type="entry name" value="Acetyl-CoA synthetase-like"/>
    <property type="match status" value="1"/>
</dbReference>
<name>A0AAN7RI60_MYCAM</name>
<keyword evidence="11" id="KW-0732">Signal</keyword>
<evidence type="ECO:0000256" key="6">
    <source>
        <dbReference type="ARBA" id="ARBA00026121"/>
    </source>
</evidence>
<evidence type="ECO:0000256" key="2">
    <source>
        <dbReference type="ARBA" id="ARBA00022598"/>
    </source>
</evidence>
<comment type="similarity">
    <text evidence="1">Belongs to the ATP-dependent AMP-binding enzyme family.</text>
</comment>
<dbReference type="InterPro" id="IPR025110">
    <property type="entry name" value="AMP-bd_C"/>
</dbReference>
<keyword evidence="2" id="KW-0436">Ligase</keyword>
<dbReference type="PANTHER" id="PTHR43107">
    <property type="entry name" value="LONG-CHAIN FATTY ACID TRANSPORT PROTEIN"/>
    <property type="match status" value="1"/>
</dbReference>
<dbReference type="PANTHER" id="PTHR43107:SF12">
    <property type="entry name" value="LONG-CHAIN FATTY ACID TRANSPORT PROTEIN 3"/>
    <property type="match status" value="1"/>
</dbReference>
<evidence type="ECO:0000256" key="1">
    <source>
        <dbReference type="ARBA" id="ARBA00006432"/>
    </source>
</evidence>
<keyword evidence="5" id="KW-0443">Lipid metabolism</keyword>
<evidence type="ECO:0000256" key="7">
    <source>
        <dbReference type="ARBA" id="ARBA00036527"/>
    </source>
</evidence>
<feature type="domain" description="AMP-dependent synthetase/ligase" evidence="12">
    <location>
        <begin position="55"/>
        <end position="398"/>
    </location>
</feature>
<protein>
    <recommendedName>
        <fullName evidence="6">long-chain-fatty-acid--CoA ligase</fullName>
        <ecNumber evidence="6">6.2.1.3</ecNumber>
    </recommendedName>
    <alternativeName>
        <fullName evidence="8">Long-chain-fatty-acid--CoA ligase</fullName>
    </alternativeName>
</protein>
<evidence type="ECO:0000256" key="5">
    <source>
        <dbReference type="ARBA" id="ARBA00023098"/>
    </source>
</evidence>
<dbReference type="GO" id="GO:0004467">
    <property type="term" value="F:long-chain fatty acid-CoA ligase activity"/>
    <property type="evidence" value="ECO:0007669"/>
    <property type="project" value="UniProtKB-EC"/>
</dbReference>
<keyword evidence="4" id="KW-0445">Lipid transport</keyword>
<feature type="region of interest" description="Disordered" evidence="10">
    <location>
        <begin position="330"/>
        <end position="354"/>
    </location>
</feature>
<dbReference type="Pfam" id="PF13193">
    <property type="entry name" value="AMP-binding_C"/>
    <property type="match status" value="1"/>
</dbReference>
<evidence type="ECO:0000313" key="14">
    <source>
        <dbReference type="EMBL" id="KAK4807679.1"/>
    </source>
</evidence>
<comment type="caution">
    <text evidence="14">The sequence shown here is derived from an EMBL/GenBank/DDBJ whole genome shotgun (WGS) entry which is preliminary data.</text>
</comment>
<dbReference type="AlphaFoldDB" id="A0AAN7RI60"/>
<evidence type="ECO:0000256" key="3">
    <source>
        <dbReference type="ARBA" id="ARBA00022832"/>
    </source>
</evidence>
<evidence type="ECO:0000256" key="4">
    <source>
        <dbReference type="ARBA" id="ARBA00023055"/>
    </source>
</evidence>
<keyword evidence="3" id="KW-0276">Fatty acid metabolism</keyword>
<dbReference type="InterPro" id="IPR042099">
    <property type="entry name" value="ANL_N_sf"/>
</dbReference>
<keyword evidence="4" id="KW-0813">Transport</keyword>
<evidence type="ECO:0000256" key="8">
    <source>
        <dbReference type="ARBA" id="ARBA00041297"/>
    </source>
</evidence>
<evidence type="ECO:0000259" key="13">
    <source>
        <dbReference type="Pfam" id="PF13193"/>
    </source>
</evidence>
<dbReference type="Pfam" id="PF00501">
    <property type="entry name" value="AMP-binding"/>
    <property type="match status" value="1"/>
</dbReference>
<dbReference type="InterPro" id="IPR045851">
    <property type="entry name" value="AMP-bd_C_sf"/>
</dbReference>
<evidence type="ECO:0000313" key="15">
    <source>
        <dbReference type="Proteomes" id="UP001333110"/>
    </source>
</evidence>
<sequence length="645" mass="69319">MALAAALAAVAALALLQRLLRPHLWADLAFAARAARCRRRAAAGGGGSLAARFLRAAREAPARPFLRAAGGAEPYGRAARRVARVANALRRRPLGGGDGGELGPGVTVGLLVGNEPRFVWGWLGLAALGARPAFLGTALRPAALRHCLRACGARALLVADDLFAAVEPILPSLREDGIVVWVLGSGPYPPGVVALQELLDAASEELEPEDVWQPEDMNDTCLYIFTSGTTGLPKAARVSHLKSIMCLSFYELVGASSRDVVYLALPLYHMAGSLLGIVGCIGIGATCVLKEKFSASQFWDDCRAEGVTVFQYIGELCRYLVNQPQVEEGAGVGGGGPGSTPKSDPAAPQRPGEREHGLRLAVGSGLRPDVWRSFLQRFGAIRIVETYGMTEGNVTLFNYTGTPGAVGRSSFIYKLFSPFEIVRYDVTEGAPVRDAAGRCIRVGTGETGLLIAPVTPRTPFLGYAGSRELSEQKLLRGVFAEGDTYFSTGDLMEQDAAQFVRFRDRTGDTYRWKGENVATTEVAEALVAHESLQEATVYGVTVPGHEGRAGMAALVLRPGCRLDGPALYRHVEQLLPPYARPRFLRLQERLAMTETFKQQKVRLAQEGFDPAHVPDPLFLLDETTKAYVPLSPALCEGVLDGRLRI</sequence>
<dbReference type="EC" id="6.2.1.3" evidence="6"/>
<keyword evidence="15" id="KW-1185">Reference proteome</keyword>
<accession>A0AAN7RI60</accession>
<evidence type="ECO:0000259" key="12">
    <source>
        <dbReference type="Pfam" id="PF00501"/>
    </source>
</evidence>
<evidence type="ECO:0000256" key="10">
    <source>
        <dbReference type="SAM" id="MobiDB-lite"/>
    </source>
</evidence>
<dbReference type="GO" id="GO:0006869">
    <property type="term" value="P:lipid transport"/>
    <property type="evidence" value="ECO:0007669"/>
    <property type="project" value="UniProtKB-KW"/>
</dbReference>
<feature type="signal peptide" evidence="11">
    <location>
        <begin position="1"/>
        <end position="16"/>
    </location>
</feature>
<reference evidence="14 15" key="1">
    <citation type="journal article" date="2023" name="J. Hered.">
        <title>Chromosome-level genome of the wood stork (Mycteria americana) provides insight into avian chromosome evolution.</title>
        <authorList>
            <person name="Flamio R. Jr."/>
            <person name="Ramstad K.M."/>
        </authorList>
    </citation>
    <scope>NUCLEOTIDE SEQUENCE [LARGE SCALE GENOMIC DNA]</scope>
    <source>
        <strain evidence="14">JAX WOST 10</strain>
    </source>
</reference>
<dbReference type="Gene3D" id="3.40.50.12780">
    <property type="entry name" value="N-terminal domain of ligase-like"/>
    <property type="match status" value="1"/>
</dbReference>
<dbReference type="GO" id="GO:0005886">
    <property type="term" value="C:plasma membrane"/>
    <property type="evidence" value="ECO:0007669"/>
    <property type="project" value="TreeGrafter"/>
</dbReference>
<dbReference type="Gene3D" id="3.30.300.30">
    <property type="match status" value="1"/>
</dbReference>
<gene>
    <name evidence="14" type="ORF">QYF61_019377</name>
</gene>
<comment type="catalytic activity">
    <reaction evidence="7">
        <text>a very long-chain fatty acid + ATP + CoA = a very long-chain fatty acyl-CoA + AMP + diphosphate</text>
        <dbReference type="Rhea" id="RHEA:54536"/>
        <dbReference type="ChEBI" id="CHEBI:30616"/>
        <dbReference type="ChEBI" id="CHEBI:33019"/>
        <dbReference type="ChEBI" id="CHEBI:57287"/>
        <dbReference type="ChEBI" id="CHEBI:58950"/>
        <dbReference type="ChEBI" id="CHEBI:138261"/>
        <dbReference type="ChEBI" id="CHEBI:456215"/>
    </reaction>
    <physiologicalReaction direction="left-to-right" evidence="7">
        <dbReference type="Rhea" id="RHEA:54537"/>
    </physiologicalReaction>
</comment>
<dbReference type="GO" id="GO:0005789">
    <property type="term" value="C:endoplasmic reticulum membrane"/>
    <property type="evidence" value="ECO:0007669"/>
    <property type="project" value="TreeGrafter"/>
</dbReference>
<feature type="chain" id="PRO_5043055788" description="long-chain-fatty-acid--CoA ligase" evidence="11">
    <location>
        <begin position="17"/>
        <end position="645"/>
    </location>
</feature>
<proteinExistence type="inferred from homology"/>
<dbReference type="InterPro" id="IPR000873">
    <property type="entry name" value="AMP-dep_synth/lig_dom"/>
</dbReference>
<dbReference type="EMBL" id="JAUNZN010000028">
    <property type="protein sequence ID" value="KAK4807679.1"/>
    <property type="molecule type" value="Genomic_DNA"/>
</dbReference>
<dbReference type="InterPro" id="IPR020845">
    <property type="entry name" value="AMP-binding_CS"/>
</dbReference>
<dbReference type="FunFam" id="3.30.300.30:FF:000002">
    <property type="entry name" value="Long-chain fatty acid transport protein 1"/>
    <property type="match status" value="1"/>
</dbReference>
<evidence type="ECO:0000256" key="11">
    <source>
        <dbReference type="SAM" id="SignalP"/>
    </source>
</evidence>
<dbReference type="Proteomes" id="UP001333110">
    <property type="component" value="Unassembled WGS sequence"/>
</dbReference>
<comment type="catalytic activity">
    <reaction evidence="9">
        <text>tetracosanoate + ATP + CoA = tetracosanoyl-CoA + AMP + diphosphate</text>
        <dbReference type="Rhea" id="RHEA:33639"/>
        <dbReference type="ChEBI" id="CHEBI:30616"/>
        <dbReference type="ChEBI" id="CHEBI:31014"/>
        <dbReference type="ChEBI" id="CHEBI:33019"/>
        <dbReference type="ChEBI" id="CHEBI:57287"/>
        <dbReference type="ChEBI" id="CHEBI:65052"/>
        <dbReference type="ChEBI" id="CHEBI:456215"/>
    </reaction>
    <physiologicalReaction direction="left-to-right" evidence="9">
        <dbReference type="Rhea" id="RHEA:33640"/>
    </physiologicalReaction>
</comment>